<keyword evidence="3 8" id="KW-0813">Transport</keyword>
<evidence type="ECO:0000256" key="6">
    <source>
        <dbReference type="ARBA" id="ARBA00022989"/>
    </source>
</evidence>
<feature type="transmembrane region" description="Helical" evidence="8">
    <location>
        <begin position="245"/>
        <end position="268"/>
    </location>
</feature>
<dbReference type="PANTHER" id="PTHR30330:SF14">
    <property type="entry name" value="SODIUM_AMINO ACID (ALANINE) SYMPORTER"/>
    <property type="match status" value="1"/>
</dbReference>
<reference evidence="9 10" key="1">
    <citation type="submission" date="2009-01" db="EMBL/GenBank/DDBJ databases">
        <authorList>
            <person name="Fulton L."/>
            <person name="Clifton S."/>
            <person name="Fulton B."/>
            <person name="Xu J."/>
            <person name="Minx P."/>
            <person name="Pepin K.H."/>
            <person name="Johnson M."/>
            <person name="Bhonagiri V."/>
            <person name="Nash W.E."/>
            <person name="Mardis E.R."/>
            <person name="Wilson R.K."/>
        </authorList>
    </citation>
    <scope>NUCLEOTIDE SEQUENCE [LARGE SCALE GENOMIC DNA]</scope>
    <source>
        <strain evidence="10">DSM 10507 / JCM 14656 / S5a33</strain>
    </source>
</reference>
<feature type="transmembrane region" description="Helical" evidence="8">
    <location>
        <begin position="395"/>
        <end position="416"/>
    </location>
</feature>
<keyword evidence="7 8" id="KW-0472">Membrane</keyword>
<dbReference type="GO" id="GO:0005886">
    <property type="term" value="C:plasma membrane"/>
    <property type="evidence" value="ECO:0007669"/>
    <property type="project" value="UniProtKB-SubCell"/>
</dbReference>
<organism evidence="9 10">
    <name type="scientific">Blautia hydrogenotrophica (strain DSM 10507 / JCM 14656 / S5a33)</name>
    <name type="common">Ruminococcus hydrogenotrophicus</name>
    <dbReference type="NCBI Taxonomy" id="476272"/>
    <lineage>
        <taxon>Bacteria</taxon>
        <taxon>Bacillati</taxon>
        <taxon>Bacillota</taxon>
        <taxon>Clostridia</taxon>
        <taxon>Lachnospirales</taxon>
        <taxon>Lachnospiraceae</taxon>
        <taxon>Blautia</taxon>
    </lineage>
</organism>
<proteinExistence type="inferred from homology"/>
<keyword evidence="5 8" id="KW-0812">Transmembrane</keyword>
<dbReference type="EMBL" id="ACBZ01000173">
    <property type="protein sequence ID" value="EEG47878.1"/>
    <property type="molecule type" value="Genomic_DNA"/>
</dbReference>
<feature type="transmembrane region" description="Helical" evidence="8">
    <location>
        <begin position="97"/>
        <end position="118"/>
    </location>
</feature>
<comment type="caution">
    <text evidence="9">The sequence shown here is derived from an EMBL/GenBank/DDBJ whole genome shotgun (WGS) entry which is preliminary data.</text>
</comment>
<comment type="subcellular location">
    <subcellularLocation>
        <location evidence="1 8">Cell membrane</location>
        <topology evidence="1 8">Multi-pass membrane protein</topology>
    </subcellularLocation>
</comment>
<feature type="transmembrane region" description="Helical" evidence="8">
    <location>
        <begin position="186"/>
        <end position="203"/>
    </location>
</feature>
<dbReference type="GO" id="GO:0005283">
    <property type="term" value="F:amino acid:sodium symporter activity"/>
    <property type="evidence" value="ECO:0007669"/>
    <property type="project" value="InterPro"/>
</dbReference>
<feature type="transmembrane region" description="Helical" evidence="8">
    <location>
        <begin position="20"/>
        <end position="43"/>
    </location>
</feature>
<protein>
    <recommendedName>
        <fullName evidence="11">Na+/alanine symporter</fullName>
    </recommendedName>
</protein>
<accession>C0CQU1</accession>
<dbReference type="PRINTS" id="PR00175">
    <property type="entry name" value="NAALASMPORT"/>
</dbReference>
<dbReference type="AlphaFoldDB" id="C0CQU1"/>
<feature type="transmembrane region" description="Helical" evidence="8">
    <location>
        <begin position="349"/>
        <end position="375"/>
    </location>
</feature>
<comment type="similarity">
    <text evidence="2 8">Belongs to the alanine or glycine:cation symporter (AGCS) (TC 2.A.25) family.</text>
</comment>
<dbReference type="HOGENOM" id="CLU_024867_1_2_9"/>
<dbReference type="PATRIC" id="fig|476272.21.peg.1380"/>
<dbReference type="Gene3D" id="1.20.1740.10">
    <property type="entry name" value="Amino acid/polyamine transporter I"/>
    <property type="match status" value="1"/>
</dbReference>
<dbReference type="eggNOG" id="COG1115">
    <property type="taxonomic scope" value="Bacteria"/>
</dbReference>
<evidence type="ECO:0000256" key="7">
    <source>
        <dbReference type="ARBA" id="ARBA00023136"/>
    </source>
</evidence>
<dbReference type="RefSeq" id="WP_005951289.1">
    <property type="nucleotide sequence ID" value="NZ_CP136423.1"/>
</dbReference>
<dbReference type="PANTHER" id="PTHR30330">
    <property type="entry name" value="AGSS FAMILY TRANSPORTER, SODIUM-ALANINE"/>
    <property type="match status" value="1"/>
</dbReference>
<keyword evidence="8" id="KW-0769">Symport</keyword>
<keyword evidence="6 8" id="KW-1133">Transmembrane helix</keyword>
<sequence>MDNFFSFIINAANYLCGMPVLYAASVVSIILTISTRGFVFRHFRHIVHQIVNGFRQEKSTEKGLSSFSACCAALGNTLGVGNIAGIAIALASGGPGALFWIWIAGLLGVVIKYSEVILGSFYKESDARTGVYRGGIMYYMEKGLGKNWKWMAIMYALIYGTSNFIIEATQINSVVGAFHGVLEFPPIIVGILAAILIAFVLLGGIHRLGDVSNKIVPFAAILYVGVSFIVLLVNIPQLPGVLKEVLVSAFTGSAAAGGFAGASASMAIRYGIMRGFYSNGAASGDVAFAHSTAEVEHPVLQGMWGAVEVVVDTIVCSSTALVILTTGVLDTGLTGTALTTAAFSAFFHNAWYGALFVGSIIALFAFTTAMVCAYYGEVCVMYLIKNERISRHVTVIYRCLICVSAVVGSVASLEFLWSFTDFALAFCMFTCLFTLFMCRKKISKLTGEYVGTLTRDRVR</sequence>
<feature type="transmembrane region" description="Helical" evidence="8">
    <location>
        <begin position="215"/>
        <end position="233"/>
    </location>
</feature>
<dbReference type="Proteomes" id="UP000003100">
    <property type="component" value="Unassembled WGS sequence"/>
</dbReference>
<dbReference type="Pfam" id="PF01235">
    <property type="entry name" value="Na_Ala_symp"/>
    <property type="match status" value="1"/>
</dbReference>
<evidence type="ECO:0000256" key="5">
    <source>
        <dbReference type="ARBA" id="ARBA00022692"/>
    </source>
</evidence>
<gene>
    <name evidence="9" type="ORF">RUMHYD_03254</name>
</gene>
<evidence type="ECO:0000313" key="9">
    <source>
        <dbReference type="EMBL" id="EEG47878.1"/>
    </source>
</evidence>
<keyword evidence="4 8" id="KW-1003">Cell membrane</keyword>
<dbReference type="GeneID" id="86822904"/>
<dbReference type="InterPro" id="IPR001463">
    <property type="entry name" value="Na/Ala_symport"/>
</dbReference>
<feature type="transmembrane region" description="Helical" evidence="8">
    <location>
        <begin position="422"/>
        <end position="438"/>
    </location>
</feature>
<evidence type="ECO:0000313" key="10">
    <source>
        <dbReference type="Proteomes" id="UP000003100"/>
    </source>
</evidence>
<evidence type="ECO:0000256" key="2">
    <source>
        <dbReference type="ARBA" id="ARBA00009261"/>
    </source>
</evidence>
<feature type="transmembrane region" description="Helical" evidence="8">
    <location>
        <begin position="147"/>
        <end position="166"/>
    </location>
</feature>
<evidence type="ECO:0000256" key="1">
    <source>
        <dbReference type="ARBA" id="ARBA00004651"/>
    </source>
</evidence>
<feature type="transmembrane region" description="Helical" evidence="8">
    <location>
        <begin position="64"/>
        <end position="91"/>
    </location>
</feature>
<evidence type="ECO:0000256" key="8">
    <source>
        <dbReference type="RuleBase" id="RU363064"/>
    </source>
</evidence>
<keyword evidence="10" id="KW-1185">Reference proteome</keyword>
<reference evidence="9 10" key="2">
    <citation type="submission" date="2009-02" db="EMBL/GenBank/DDBJ databases">
        <title>Draft genome sequence of Blautia hydrogenotrophica DSM 10507 (Ruminococcus hydrogenotrophicus DSM 10507).</title>
        <authorList>
            <person name="Sudarsanam P."/>
            <person name="Ley R."/>
            <person name="Guruge J."/>
            <person name="Turnbaugh P.J."/>
            <person name="Mahowald M."/>
            <person name="Liep D."/>
            <person name="Gordon J."/>
        </authorList>
    </citation>
    <scope>NUCLEOTIDE SEQUENCE [LARGE SCALE GENOMIC DNA]</scope>
    <source>
        <strain evidence="10">DSM 10507 / JCM 14656 / S5a33</strain>
    </source>
</reference>
<name>C0CQU1_BLAHS</name>
<evidence type="ECO:0008006" key="11">
    <source>
        <dbReference type="Google" id="ProtNLM"/>
    </source>
</evidence>
<evidence type="ECO:0000256" key="3">
    <source>
        <dbReference type="ARBA" id="ARBA00022448"/>
    </source>
</evidence>
<dbReference type="NCBIfam" id="TIGR00835">
    <property type="entry name" value="agcS"/>
    <property type="match status" value="1"/>
</dbReference>
<evidence type="ECO:0000256" key="4">
    <source>
        <dbReference type="ARBA" id="ARBA00022475"/>
    </source>
</evidence>